<reference evidence="2 3" key="1">
    <citation type="submission" date="2019-01" db="EMBL/GenBank/DDBJ databases">
        <title>Lactibacter flavus gen. nov., sp. nov., a novel bacterium of the family Propionibacteriaceae isolated from raw milk and dairy products.</title>
        <authorList>
            <person name="Huptas C."/>
            <person name="Wenning M."/>
            <person name="Breitenwieser F."/>
            <person name="Doll E."/>
            <person name="Von Neubeck M."/>
            <person name="Busse H.-J."/>
            <person name="Scherer S."/>
        </authorList>
    </citation>
    <scope>NUCLEOTIDE SEQUENCE [LARGE SCALE GENOMIC DNA]</scope>
    <source>
        <strain evidence="2 3">KCTC 33808</strain>
    </source>
</reference>
<evidence type="ECO:0000256" key="1">
    <source>
        <dbReference type="SAM" id="Phobius"/>
    </source>
</evidence>
<comment type="caution">
    <text evidence="2">The sequence shown here is derived from an EMBL/GenBank/DDBJ whole genome shotgun (WGS) entry which is preliminary data.</text>
</comment>
<dbReference type="RefSeq" id="WP_131166698.1">
    <property type="nucleotide sequence ID" value="NZ_SDMQ01000001.1"/>
</dbReference>
<feature type="transmembrane region" description="Helical" evidence="1">
    <location>
        <begin position="70"/>
        <end position="88"/>
    </location>
</feature>
<accession>A0A4V2JSS5</accession>
<feature type="transmembrane region" description="Helical" evidence="1">
    <location>
        <begin position="242"/>
        <end position="261"/>
    </location>
</feature>
<keyword evidence="1" id="KW-1133">Transmembrane helix</keyword>
<evidence type="ECO:0000313" key="3">
    <source>
        <dbReference type="Proteomes" id="UP000292373"/>
    </source>
</evidence>
<sequence length="271" mass="26757">MAEVMAWLAALAAAGAAWWALPGVAEGLARLDAVPAEPRAASARRWWAWAAVCGAAGLVVVTLAGGPGAAAVALAIGQLAGCGAALGVRRARRRARARGRTEVVRAGELVAGLLRVGRVPSAALVEAAADAPVLREAAAELRAGGEAAAALRRSAAEEGSGGLADLAAAWDVALRTGGSLTGAVDAAAARLAADDDVARVVDAELAAARLGGRVMALLPAVGVALGYGFGGDPLAFLTASPLGWACLDVGVALACAGVWWIDVVAERAGGR</sequence>
<dbReference type="PANTHER" id="PTHR35007:SF4">
    <property type="entry name" value="CONSERVED TRANSMEMBRANE PROTEIN-RELATED"/>
    <property type="match status" value="1"/>
</dbReference>
<evidence type="ECO:0000313" key="2">
    <source>
        <dbReference type="EMBL" id="TBT88568.1"/>
    </source>
</evidence>
<dbReference type="Proteomes" id="UP000292373">
    <property type="component" value="Unassembled WGS sequence"/>
</dbReference>
<keyword evidence="1" id="KW-0812">Transmembrane</keyword>
<protein>
    <recommendedName>
        <fullName evidence="4">Type II secretion system protein GspF domain-containing protein</fullName>
    </recommendedName>
</protein>
<feature type="transmembrane region" description="Helical" evidence="1">
    <location>
        <begin position="6"/>
        <end position="25"/>
    </location>
</feature>
<proteinExistence type="predicted"/>
<feature type="transmembrane region" description="Helical" evidence="1">
    <location>
        <begin position="214"/>
        <end position="230"/>
    </location>
</feature>
<dbReference type="OrthoDB" id="3732900at2"/>
<keyword evidence="3" id="KW-1185">Reference proteome</keyword>
<dbReference type="AlphaFoldDB" id="A0A4V2JSS5"/>
<keyword evidence="1" id="KW-0472">Membrane</keyword>
<organism evidence="2 3">
    <name type="scientific">Propioniciclava sinopodophylli</name>
    <dbReference type="NCBI Taxonomy" id="1837344"/>
    <lineage>
        <taxon>Bacteria</taxon>
        <taxon>Bacillati</taxon>
        <taxon>Actinomycetota</taxon>
        <taxon>Actinomycetes</taxon>
        <taxon>Propionibacteriales</taxon>
        <taxon>Propionibacteriaceae</taxon>
        <taxon>Propioniciclava</taxon>
    </lineage>
</organism>
<dbReference type="PANTHER" id="PTHR35007">
    <property type="entry name" value="INTEGRAL MEMBRANE PROTEIN-RELATED"/>
    <property type="match status" value="1"/>
</dbReference>
<feature type="transmembrane region" description="Helical" evidence="1">
    <location>
        <begin position="46"/>
        <end position="64"/>
    </location>
</feature>
<gene>
    <name evidence="2" type="ORF">ET989_01030</name>
</gene>
<name>A0A4V2JSS5_9ACTN</name>
<dbReference type="EMBL" id="SDMQ01000001">
    <property type="protein sequence ID" value="TBT88568.1"/>
    <property type="molecule type" value="Genomic_DNA"/>
</dbReference>
<evidence type="ECO:0008006" key="4">
    <source>
        <dbReference type="Google" id="ProtNLM"/>
    </source>
</evidence>